<gene>
    <name evidence="2" type="ORF">Esi_0271_0021</name>
</gene>
<dbReference type="AlphaFoldDB" id="D8LJT7"/>
<feature type="region of interest" description="Disordered" evidence="1">
    <location>
        <begin position="1"/>
        <end position="67"/>
    </location>
</feature>
<dbReference type="OrthoDB" id="10435575at2759"/>
<organism evidence="2 3">
    <name type="scientific">Ectocarpus siliculosus</name>
    <name type="common">Brown alga</name>
    <name type="synonym">Conferva siliculosa</name>
    <dbReference type="NCBI Taxonomy" id="2880"/>
    <lineage>
        <taxon>Eukaryota</taxon>
        <taxon>Sar</taxon>
        <taxon>Stramenopiles</taxon>
        <taxon>Ochrophyta</taxon>
        <taxon>PX clade</taxon>
        <taxon>Phaeophyceae</taxon>
        <taxon>Ectocarpales</taxon>
        <taxon>Ectocarpaceae</taxon>
        <taxon>Ectocarpus</taxon>
    </lineage>
</organism>
<evidence type="ECO:0000313" key="3">
    <source>
        <dbReference type="Proteomes" id="UP000002630"/>
    </source>
</evidence>
<accession>D8LJT7</accession>
<dbReference type="EMBL" id="FN649760">
    <property type="protein sequence ID" value="CBN79603.1"/>
    <property type="molecule type" value="Genomic_DNA"/>
</dbReference>
<feature type="region of interest" description="Disordered" evidence="1">
    <location>
        <begin position="117"/>
        <end position="140"/>
    </location>
</feature>
<dbReference type="InParanoid" id="D8LJT7"/>
<name>D8LJT7_ECTSI</name>
<feature type="compositionally biased region" description="Basic and acidic residues" evidence="1">
    <location>
        <begin position="37"/>
        <end position="48"/>
    </location>
</feature>
<evidence type="ECO:0000256" key="1">
    <source>
        <dbReference type="SAM" id="MobiDB-lite"/>
    </source>
</evidence>
<dbReference type="Proteomes" id="UP000002630">
    <property type="component" value="Unassembled WGS sequence"/>
</dbReference>
<sequence length="236" mass="26777">MLPPRPPPLHAASPAKRRSVPVGFKRSSSSVNSSSRGQEEEQKRELSPRRNNRLVRPQSARFHSSQDVLDTSHLDGLYFEHQRAQELRLRQEGRRQERKLPVYPSKSAAVKVGIVDDCDDDEDSPAAKRPASAHDKLTTSELDDTRRYGEYSAEEIALRRFMTMVAWGSGLNVVKYNRGRGRVRRVLKFNDEGIERAVGAGVATLSTAVCENSRQGRPYFVFFFTYSVWLIGTNRK</sequence>
<proteinExistence type="predicted"/>
<reference evidence="2 3" key="1">
    <citation type="journal article" date="2010" name="Nature">
        <title>The Ectocarpus genome and the independent evolution of multicellularity in brown algae.</title>
        <authorList>
            <person name="Cock J.M."/>
            <person name="Sterck L."/>
            <person name="Rouze P."/>
            <person name="Scornet D."/>
            <person name="Allen A.E."/>
            <person name="Amoutzias G."/>
            <person name="Anthouard V."/>
            <person name="Artiguenave F."/>
            <person name="Aury J.M."/>
            <person name="Badger J.H."/>
            <person name="Beszteri B."/>
            <person name="Billiau K."/>
            <person name="Bonnet E."/>
            <person name="Bothwell J.H."/>
            <person name="Bowler C."/>
            <person name="Boyen C."/>
            <person name="Brownlee C."/>
            <person name="Carrano C.J."/>
            <person name="Charrier B."/>
            <person name="Cho G.Y."/>
            <person name="Coelho S.M."/>
            <person name="Collen J."/>
            <person name="Corre E."/>
            <person name="Da Silva C."/>
            <person name="Delage L."/>
            <person name="Delaroque N."/>
            <person name="Dittami S.M."/>
            <person name="Doulbeau S."/>
            <person name="Elias M."/>
            <person name="Farnham G."/>
            <person name="Gachon C.M."/>
            <person name="Gschloessl B."/>
            <person name="Heesch S."/>
            <person name="Jabbari K."/>
            <person name="Jubin C."/>
            <person name="Kawai H."/>
            <person name="Kimura K."/>
            <person name="Kloareg B."/>
            <person name="Kupper F.C."/>
            <person name="Lang D."/>
            <person name="Le Bail A."/>
            <person name="Leblanc C."/>
            <person name="Lerouge P."/>
            <person name="Lohr M."/>
            <person name="Lopez P.J."/>
            <person name="Martens C."/>
            <person name="Maumus F."/>
            <person name="Michel G."/>
            <person name="Miranda-Saavedra D."/>
            <person name="Morales J."/>
            <person name="Moreau H."/>
            <person name="Motomura T."/>
            <person name="Nagasato C."/>
            <person name="Napoli C.A."/>
            <person name="Nelson D.R."/>
            <person name="Nyvall-Collen P."/>
            <person name="Peters A.F."/>
            <person name="Pommier C."/>
            <person name="Potin P."/>
            <person name="Poulain J."/>
            <person name="Quesneville H."/>
            <person name="Read B."/>
            <person name="Rensing S.A."/>
            <person name="Ritter A."/>
            <person name="Rousvoal S."/>
            <person name="Samanta M."/>
            <person name="Samson G."/>
            <person name="Schroeder D.C."/>
            <person name="Segurens B."/>
            <person name="Strittmatter M."/>
            <person name="Tonon T."/>
            <person name="Tregear J.W."/>
            <person name="Valentin K."/>
            <person name="von Dassow P."/>
            <person name="Yamagishi T."/>
            <person name="Van de Peer Y."/>
            <person name="Wincker P."/>
        </authorList>
    </citation>
    <scope>NUCLEOTIDE SEQUENCE [LARGE SCALE GENOMIC DNA]</scope>
    <source>
        <strain evidence="3">Ec32 / CCAP1310/4</strain>
    </source>
</reference>
<keyword evidence="3" id="KW-1185">Reference proteome</keyword>
<evidence type="ECO:0000313" key="2">
    <source>
        <dbReference type="EMBL" id="CBN79603.1"/>
    </source>
</evidence>
<protein>
    <submittedName>
        <fullName evidence="2">Uncharacterized protein</fullName>
    </submittedName>
</protein>